<comment type="function">
    <text evidence="4">May be involved in photoreceptor outer segment disk morphogenesis.</text>
</comment>
<sequence>MADDIEDLLREVEEKYLPRSSNQDKNNPSSISQFKSSYPTVIQIEKKSGDQSIVKTTTRAHSSDIVFLIIAWNYRCRELEDELSDLLDEAGGMSDAAAVGLRCKRSPRRSASARELIGGKFIASSSTADAGNKMPSVVADKRQEFANKMSSSSSASAAAVAGSSNKSMTGVRSAPPFVQHHSNFATRTTNVSIDAVVVEKQKCYPIYVSGVIDSIDNVQSVRVCGSLRCTGCDFRVSQFAHYRWRPGTDYLFLRNHMPEFDRVRVKLSTAKFCRAYACQCKFVTVKDLVDLNKLGQEFASTWICLGH</sequence>
<dbReference type="PANTHER" id="PTHR33958">
    <property type="entry name" value="PROTEIN C8ORF37"/>
    <property type="match status" value="1"/>
</dbReference>
<evidence type="ECO:0000256" key="4">
    <source>
        <dbReference type="ARBA" id="ARBA00024819"/>
    </source>
</evidence>
<evidence type="ECO:0000256" key="6">
    <source>
        <dbReference type="SAM" id="Coils"/>
    </source>
</evidence>
<dbReference type="GO" id="GO:0005829">
    <property type="term" value="C:cytosol"/>
    <property type="evidence" value="ECO:0007669"/>
    <property type="project" value="TreeGrafter"/>
</dbReference>
<organism evidence="7 8">
    <name type="scientific">Daphnia galeata</name>
    <dbReference type="NCBI Taxonomy" id="27404"/>
    <lineage>
        <taxon>Eukaryota</taxon>
        <taxon>Metazoa</taxon>
        <taxon>Ecdysozoa</taxon>
        <taxon>Arthropoda</taxon>
        <taxon>Crustacea</taxon>
        <taxon>Branchiopoda</taxon>
        <taxon>Diplostraca</taxon>
        <taxon>Cladocera</taxon>
        <taxon>Anomopoda</taxon>
        <taxon>Daphniidae</taxon>
        <taxon>Daphnia</taxon>
    </lineage>
</organism>
<comment type="caution">
    <text evidence="7">The sequence shown here is derived from an EMBL/GenBank/DDBJ whole genome shotgun (WGS) entry which is preliminary data.</text>
</comment>
<reference evidence="7" key="1">
    <citation type="submission" date="2021-11" db="EMBL/GenBank/DDBJ databases">
        <authorList>
            <person name="Schell T."/>
        </authorList>
    </citation>
    <scope>NUCLEOTIDE SEQUENCE</scope>
    <source>
        <strain evidence="7">M5</strain>
    </source>
</reference>
<dbReference type="GO" id="GO:0001917">
    <property type="term" value="C:photoreceptor inner segment"/>
    <property type="evidence" value="ECO:0007669"/>
    <property type="project" value="UniProtKB-SubCell"/>
</dbReference>
<comment type="subcellular location">
    <subcellularLocation>
        <location evidence="2">Cytoplasm</location>
    </subcellularLocation>
    <subcellularLocation>
        <location evidence="1">Photoreceptor inner segment</location>
    </subcellularLocation>
</comment>
<dbReference type="InterPro" id="IPR029239">
    <property type="entry name" value="CFAP418"/>
</dbReference>
<name>A0A8J2RQA6_9CRUS</name>
<evidence type="ECO:0000313" key="7">
    <source>
        <dbReference type="EMBL" id="CAH0106926.1"/>
    </source>
</evidence>
<dbReference type="PANTHER" id="PTHR33958:SF1">
    <property type="entry name" value="CILIA- AND FLAGELLA-ASSOCIATED PROTEIN 418"/>
    <property type="match status" value="1"/>
</dbReference>
<dbReference type="OrthoDB" id="259905at2759"/>
<gene>
    <name evidence="7" type="ORF">DGAL_LOCUS10096</name>
</gene>
<evidence type="ECO:0000256" key="5">
    <source>
        <dbReference type="ARBA" id="ARBA00026215"/>
    </source>
</evidence>
<dbReference type="Proteomes" id="UP000789390">
    <property type="component" value="Unassembled WGS sequence"/>
</dbReference>
<dbReference type="Pfam" id="PF14996">
    <property type="entry name" value="RMP"/>
    <property type="match status" value="1"/>
</dbReference>
<evidence type="ECO:0000313" key="8">
    <source>
        <dbReference type="Proteomes" id="UP000789390"/>
    </source>
</evidence>
<protein>
    <recommendedName>
        <fullName evidence="5">Cilia- and flagella-associated protein 418</fullName>
    </recommendedName>
</protein>
<accession>A0A8J2RQA6</accession>
<keyword evidence="6" id="KW-0175">Coiled coil</keyword>
<keyword evidence="3" id="KW-0963">Cytoplasm</keyword>
<dbReference type="EMBL" id="CAKKLH010000242">
    <property type="protein sequence ID" value="CAH0106926.1"/>
    <property type="molecule type" value="Genomic_DNA"/>
</dbReference>
<evidence type="ECO:0000256" key="1">
    <source>
        <dbReference type="ARBA" id="ARBA00004437"/>
    </source>
</evidence>
<keyword evidence="8" id="KW-1185">Reference proteome</keyword>
<dbReference type="AlphaFoldDB" id="A0A8J2RQA6"/>
<proteinExistence type="predicted"/>
<feature type="coiled-coil region" evidence="6">
    <location>
        <begin position="69"/>
        <end position="96"/>
    </location>
</feature>
<evidence type="ECO:0000256" key="3">
    <source>
        <dbReference type="ARBA" id="ARBA00022490"/>
    </source>
</evidence>
<evidence type="ECO:0000256" key="2">
    <source>
        <dbReference type="ARBA" id="ARBA00004496"/>
    </source>
</evidence>